<name>A0AAX3T104_SPICI</name>
<evidence type="ECO:0000256" key="1">
    <source>
        <dbReference type="ARBA" id="ARBA00022747"/>
    </source>
</evidence>
<keyword evidence="2" id="KW-0238">DNA-binding</keyword>
<evidence type="ECO:0000256" key="2">
    <source>
        <dbReference type="ARBA" id="ARBA00023125"/>
    </source>
</evidence>
<dbReference type="REBASE" id="711041">
    <property type="entry name" value="S.SciD4ORF4720P"/>
</dbReference>
<dbReference type="Gene3D" id="3.90.220.20">
    <property type="entry name" value="DNA methylase specificity domains"/>
    <property type="match status" value="1"/>
</dbReference>
<dbReference type="SUPFAM" id="SSF116734">
    <property type="entry name" value="DNA methylase specificity domain"/>
    <property type="match status" value="1"/>
</dbReference>
<reference evidence="3 4" key="1">
    <citation type="submission" date="2022-04" db="EMBL/GenBank/DDBJ databases">
        <title>Whole genome of Spiroplasma citri.</title>
        <authorList>
            <person name="Khanchezar A."/>
            <person name="Izadpanah K."/>
            <person name="Taghavi M."/>
            <person name="Ghorbani A."/>
            <person name="Beven L."/>
        </authorList>
    </citation>
    <scope>NUCLEOTIDE SEQUENCE [LARGE SCALE GENOMIC DNA]</scope>
    <source>
        <strain evidence="3 4">D4</strain>
    </source>
</reference>
<evidence type="ECO:0008006" key="5">
    <source>
        <dbReference type="Google" id="ProtNLM"/>
    </source>
</evidence>
<keyword evidence="4" id="KW-1185">Reference proteome</keyword>
<sequence length="141" mass="16549">MNKSIVPKIRFKGFNDFYYKTTFNKFYNKGKSGGTPSTKNKDFYNGEILCLSIKNATNQGKYIFQTEKTITKKGLKNSSAWLVPKNLHFVIEVQQINFERSWFFIEKKHYFILRSLVTKYGKDIVINTVNKIVINNVKENE</sequence>
<accession>A0AAX3T104</accession>
<organism evidence="3 4">
    <name type="scientific">Spiroplasma citri</name>
    <dbReference type="NCBI Taxonomy" id="2133"/>
    <lineage>
        <taxon>Bacteria</taxon>
        <taxon>Bacillati</taxon>
        <taxon>Mycoplasmatota</taxon>
        <taxon>Mollicutes</taxon>
        <taxon>Entomoplasmatales</taxon>
        <taxon>Spiroplasmataceae</taxon>
        <taxon>Spiroplasma</taxon>
    </lineage>
</organism>
<dbReference type="Proteomes" id="UP001214629">
    <property type="component" value="Chromosome"/>
</dbReference>
<evidence type="ECO:0000313" key="3">
    <source>
        <dbReference type="EMBL" id="WFG97299.1"/>
    </source>
</evidence>
<dbReference type="GO" id="GO:0009307">
    <property type="term" value="P:DNA restriction-modification system"/>
    <property type="evidence" value="ECO:0007669"/>
    <property type="project" value="UniProtKB-KW"/>
</dbReference>
<dbReference type="InterPro" id="IPR044946">
    <property type="entry name" value="Restrct_endonuc_typeI_TRD_sf"/>
</dbReference>
<evidence type="ECO:0000313" key="4">
    <source>
        <dbReference type="Proteomes" id="UP001214629"/>
    </source>
</evidence>
<proteinExistence type="predicted"/>
<dbReference type="AlphaFoldDB" id="A0AAX3T104"/>
<keyword evidence="1" id="KW-0680">Restriction system</keyword>
<protein>
    <recommendedName>
        <fullName evidence="5">Plectrovirus-related protein</fullName>
    </recommendedName>
</protein>
<dbReference type="GO" id="GO:0003677">
    <property type="term" value="F:DNA binding"/>
    <property type="evidence" value="ECO:0007669"/>
    <property type="project" value="UniProtKB-KW"/>
</dbReference>
<gene>
    <name evidence="3" type="ORF">M0C40_04715</name>
</gene>
<dbReference type="RefSeq" id="WP_277939411.1">
    <property type="nucleotide sequence ID" value="NZ_CP096246.1"/>
</dbReference>
<dbReference type="EMBL" id="CP096246">
    <property type="protein sequence ID" value="WFG97299.1"/>
    <property type="molecule type" value="Genomic_DNA"/>
</dbReference>